<keyword evidence="8" id="KW-0198">Cysteine biosynthesis</keyword>
<dbReference type="GO" id="GO:0004124">
    <property type="term" value="F:cysteine synthase activity"/>
    <property type="evidence" value="ECO:0007669"/>
    <property type="project" value="UniProtKB-EC"/>
</dbReference>
<feature type="domain" description="Tryptophan synthase beta chain-like PALP" evidence="12">
    <location>
        <begin position="8"/>
        <end position="296"/>
    </location>
</feature>
<evidence type="ECO:0000256" key="9">
    <source>
        <dbReference type="ARBA" id="ARBA00047931"/>
    </source>
</evidence>
<evidence type="ECO:0000256" key="2">
    <source>
        <dbReference type="ARBA" id="ARBA00004962"/>
    </source>
</evidence>
<evidence type="ECO:0000259" key="12">
    <source>
        <dbReference type="Pfam" id="PF00291"/>
    </source>
</evidence>
<dbReference type="NCBIfam" id="TIGR01139">
    <property type="entry name" value="cysK"/>
    <property type="match status" value="1"/>
</dbReference>
<comment type="cofactor">
    <cofactor evidence="1 10">
        <name>pyridoxal 5'-phosphate</name>
        <dbReference type="ChEBI" id="CHEBI:597326"/>
    </cofactor>
</comment>
<dbReference type="AlphaFoldDB" id="A0A9D1LSX2"/>
<dbReference type="GO" id="GO:0006535">
    <property type="term" value="P:cysteine biosynthetic process from serine"/>
    <property type="evidence" value="ECO:0007669"/>
    <property type="project" value="InterPro"/>
</dbReference>
<evidence type="ECO:0000313" key="14">
    <source>
        <dbReference type="Proteomes" id="UP000824123"/>
    </source>
</evidence>
<gene>
    <name evidence="13" type="primary">cysK</name>
    <name evidence="13" type="ORF">IAC59_09505</name>
</gene>
<comment type="caution">
    <text evidence="13">The sequence shown here is derived from an EMBL/GenBank/DDBJ whole genome shotgun (WGS) entry which is preliminary data.</text>
</comment>
<dbReference type="Proteomes" id="UP000824123">
    <property type="component" value="Unassembled WGS sequence"/>
</dbReference>
<proteinExistence type="inferred from homology"/>
<dbReference type="InterPro" id="IPR005856">
    <property type="entry name" value="Cys_synth"/>
</dbReference>
<evidence type="ECO:0000256" key="6">
    <source>
        <dbReference type="ARBA" id="ARBA00022679"/>
    </source>
</evidence>
<name>A0A9D1LSX2_9FIRM</name>
<dbReference type="InterPro" id="IPR005859">
    <property type="entry name" value="CysK"/>
</dbReference>
<evidence type="ECO:0000256" key="4">
    <source>
        <dbReference type="ARBA" id="ARBA00012681"/>
    </source>
</evidence>
<dbReference type="Pfam" id="PF00291">
    <property type="entry name" value="PALP"/>
    <property type="match status" value="1"/>
</dbReference>
<comment type="pathway">
    <text evidence="2">Amino-acid biosynthesis; L-cysteine biosynthesis; L-cysteine from L-serine: step 2/2.</text>
</comment>
<protein>
    <recommendedName>
        <fullName evidence="4">cysteine synthase</fullName>
        <ecNumber evidence="4">2.5.1.47</ecNumber>
    </recommendedName>
</protein>
<dbReference type="InterPro" id="IPR036052">
    <property type="entry name" value="TrpB-like_PALP_sf"/>
</dbReference>
<dbReference type="EC" id="2.5.1.47" evidence="4"/>
<comment type="catalytic activity">
    <reaction evidence="9">
        <text>O-acetyl-L-serine + hydrogen sulfide = L-cysteine + acetate</text>
        <dbReference type="Rhea" id="RHEA:14829"/>
        <dbReference type="ChEBI" id="CHEBI:29919"/>
        <dbReference type="ChEBI" id="CHEBI:30089"/>
        <dbReference type="ChEBI" id="CHEBI:35235"/>
        <dbReference type="ChEBI" id="CHEBI:58340"/>
        <dbReference type="EC" id="2.5.1.47"/>
    </reaction>
</comment>
<dbReference type="FunFam" id="3.40.50.1100:FF:000006">
    <property type="entry name" value="Cysteine synthase"/>
    <property type="match status" value="1"/>
</dbReference>
<keyword evidence="6 13" id="KW-0808">Transferase</keyword>
<evidence type="ECO:0000256" key="7">
    <source>
        <dbReference type="ARBA" id="ARBA00022898"/>
    </source>
</evidence>
<evidence type="ECO:0000256" key="3">
    <source>
        <dbReference type="ARBA" id="ARBA00007103"/>
    </source>
</evidence>
<feature type="binding site" evidence="10">
    <location>
        <position position="268"/>
    </location>
    <ligand>
        <name>pyridoxal 5'-phosphate</name>
        <dbReference type="ChEBI" id="CHEBI:597326"/>
    </ligand>
</feature>
<keyword evidence="5" id="KW-0028">Amino-acid biosynthesis</keyword>
<sequence>MAVYRDVLETIGNTPLVELSRLAAAHGVGARILAKLESRNPGGSTKDRAALSMIRAAEASGELKPGMQLIEPTSGNTGLGLAMAAAVLGYQLTLVMPDTMSIERRKLAAAYGARILLTPGAQGMSGAVEAAERLAREQNGYIPSQFTNPANARAHYETTAREILRDMEGEPVAAFISAVGTGGTLTGTGRALREADASTHIVAVEPAESPLLSGGKAGPHGIQGIGANFVPEVLDRGLIDEVMTVTTADAMDFARQAARREGVLCGISSGAALAAALRLGARAEYAGRAVVVILPDTGERYLSTELFGE</sequence>
<evidence type="ECO:0000256" key="11">
    <source>
        <dbReference type="PIRSR" id="PIRSR605856-51"/>
    </source>
</evidence>
<feature type="binding site" evidence="10">
    <location>
        <begin position="180"/>
        <end position="184"/>
    </location>
    <ligand>
        <name>pyridoxal 5'-phosphate</name>
        <dbReference type="ChEBI" id="CHEBI:597326"/>
    </ligand>
</feature>
<reference evidence="13" key="1">
    <citation type="submission" date="2020-10" db="EMBL/GenBank/DDBJ databases">
        <authorList>
            <person name="Gilroy R."/>
        </authorList>
    </citation>
    <scope>NUCLEOTIDE SEQUENCE</scope>
    <source>
        <strain evidence="13">ChiSxjej2B14-8506</strain>
    </source>
</reference>
<dbReference type="SUPFAM" id="SSF53686">
    <property type="entry name" value="Tryptophan synthase beta subunit-like PLP-dependent enzymes"/>
    <property type="match status" value="1"/>
</dbReference>
<organism evidence="13 14">
    <name type="scientific">Candidatus Fimadaptatus faecigallinarum</name>
    <dbReference type="NCBI Taxonomy" id="2840814"/>
    <lineage>
        <taxon>Bacteria</taxon>
        <taxon>Bacillati</taxon>
        <taxon>Bacillota</taxon>
        <taxon>Clostridia</taxon>
        <taxon>Eubacteriales</taxon>
        <taxon>Candidatus Fimadaptatus</taxon>
    </lineage>
</organism>
<comment type="similarity">
    <text evidence="3">Belongs to the cysteine synthase/cystathionine beta-synthase family.</text>
</comment>
<dbReference type="CDD" id="cd01561">
    <property type="entry name" value="CBS_like"/>
    <property type="match status" value="1"/>
</dbReference>
<dbReference type="Gene3D" id="3.40.50.1100">
    <property type="match status" value="2"/>
</dbReference>
<feature type="binding site" evidence="10">
    <location>
        <position position="76"/>
    </location>
    <ligand>
        <name>pyridoxal 5'-phosphate</name>
        <dbReference type="ChEBI" id="CHEBI:597326"/>
    </ligand>
</feature>
<accession>A0A9D1LSX2</accession>
<feature type="modified residue" description="N6-(pyridoxal phosphate)lysine" evidence="11">
    <location>
        <position position="46"/>
    </location>
</feature>
<evidence type="ECO:0000313" key="13">
    <source>
        <dbReference type="EMBL" id="HIU47473.1"/>
    </source>
</evidence>
<evidence type="ECO:0000256" key="8">
    <source>
        <dbReference type="ARBA" id="ARBA00023192"/>
    </source>
</evidence>
<reference evidence="13" key="2">
    <citation type="journal article" date="2021" name="PeerJ">
        <title>Extensive microbial diversity within the chicken gut microbiome revealed by metagenomics and culture.</title>
        <authorList>
            <person name="Gilroy R."/>
            <person name="Ravi A."/>
            <person name="Getino M."/>
            <person name="Pursley I."/>
            <person name="Horton D.L."/>
            <person name="Alikhan N.F."/>
            <person name="Baker D."/>
            <person name="Gharbi K."/>
            <person name="Hall N."/>
            <person name="Watson M."/>
            <person name="Adriaenssens E.M."/>
            <person name="Foster-Nyarko E."/>
            <person name="Jarju S."/>
            <person name="Secka A."/>
            <person name="Antonio M."/>
            <person name="Oren A."/>
            <person name="Chaudhuri R.R."/>
            <person name="La Ragione R."/>
            <person name="Hildebrand F."/>
            <person name="Pallen M.J."/>
        </authorList>
    </citation>
    <scope>NUCLEOTIDE SEQUENCE</scope>
    <source>
        <strain evidence="13">ChiSxjej2B14-8506</strain>
    </source>
</reference>
<dbReference type="EMBL" id="DVNK01000057">
    <property type="protein sequence ID" value="HIU47473.1"/>
    <property type="molecule type" value="Genomic_DNA"/>
</dbReference>
<keyword evidence="7 10" id="KW-0663">Pyridoxal phosphate</keyword>
<evidence type="ECO:0000256" key="1">
    <source>
        <dbReference type="ARBA" id="ARBA00001933"/>
    </source>
</evidence>
<evidence type="ECO:0000256" key="5">
    <source>
        <dbReference type="ARBA" id="ARBA00022605"/>
    </source>
</evidence>
<dbReference type="NCBIfam" id="TIGR01136">
    <property type="entry name" value="cysKM"/>
    <property type="match status" value="1"/>
</dbReference>
<evidence type="ECO:0000256" key="10">
    <source>
        <dbReference type="PIRSR" id="PIRSR605856-50"/>
    </source>
</evidence>
<dbReference type="InterPro" id="IPR050214">
    <property type="entry name" value="Cys_Synth/Cystath_Beta-Synth"/>
</dbReference>
<dbReference type="PANTHER" id="PTHR10314">
    <property type="entry name" value="CYSTATHIONINE BETA-SYNTHASE"/>
    <property type="match status" value="1"/>
</dbReference>
<dbReference type="InterPro" id="IPR001926">
    <property type="entry name" value="TrpB-like_PALP"/>
</dbReference>